<evidence type="ECO:0000313" key="2">
    <source>
        <dbReference type="Proteomes" id="UP000789366"/>
    </source>
</evidence>
<reference evidence="1" key="1">
    <citation type="submission" date="2021-06" db="EMBL/GenBank/DDBJ databases">
        <authorList>
            <person name="Kallberg Y."/>
            <person name="Tangrot J."/>
            <person name="Rosling A."/>
        </authorList>
    </citation>
    <scope>NUCLEOTIDE SEQUENCE</scope>
    <source>
        <strain evidence="1">28 12/20/2015</strain>
    </source>
</reference>
<dbReference type="Proteomes" id="UP000789366">
    <property type="component" value="Unassembled WGS sequence"/>
</dbReference>
<keyword evidence="2" id="KW-1185">Reference proteome</keyword>
<name>A0ACA9R8R4_9GLOM</name>
<organism evidence="1 2">
    <name type="scientific">Cetraspora pellucida</name>
    <dbReference type="NCBI Taxonomy" id="1433469"/>
    <lineage>
        <taxon>Eukaryota</taxon>
        <taxon>Fungi</taxon>
        <taxon>Fungi incertae sedis</taxon>
        <taxon>Mucoromycota</taxon>
        <taxon>Glomeromycotina</taxon>
        <taxon>Glomeromycetes</taxon>
        <taxon>Diversisporales</taxon>
        <taxon>Gigasporaceae</taxon>
        <taxon>Cetraspora</taxon>
    </lineage>
</organism>
<gene>
    <name evidence="1" type="ORF">SPELUC_LOCUS16494</name>
</gene>
<feature type="non-terminal residue" evidence="1">
    <location>
        <position position="1"/>
    </location>
</feature>
<protein>
    <submittedName>
        <fullName evidence="1">16852_t:CDS:1</fullName>
    </submittedName>
</protein>
<accession>A0ACA9R8R4</accession>
<proteinExistence type="predicted"/>
<sequence length="88" mass="10210">LFEQNEEINNYVVGPSNNFDNTTLDIFIKEVRNNYQNAGSKFCSTLNKFIEQYHASKLILIARLTSFLHNINSDINYTYIKSNAMILI</sequence>
<evidence type="ECO:0000313" key="1">
    <source>
        <dbReference type="EMBL" id="CAG8782197.1"/>
    </source>
</evidence>
<comment type="caution">
    <text evidence="1">The sequence shown here is derived from an EMBL/GenBank/DDBJ whole genome shotgun (WGS) entry which is preliminary data.</text>
</comment>
<dbReference type="EMBL" id="CAJVPW010061539">
    <property type="protein sequence ID" value="CAG8782197.1"/>
    <property type="molecule type" value="Genomic_DNA"/>
</dbReference>